<evidence type="ECO:0000259" key="1">
    <source>
        <dbReference type="Pfam" id="PF00149"/>
    </source>
</evidence>
<dbReference type="InterPro" id="IPR050126">
    <property type="entry name" value="Ap4A_hydrolase"/>
</dbReference>
<dbReference type="GO" id="GO:0016791">
    <property type="term" value="F:phosphatase activity"/>
    <property type="evidence" value="ECO:0007669"/>
    <property type="project" value="TreeGrafter"/>
</dbReference>
<dbReference type="SUPFAM" id="SSF56300">
    <property type="entry name" value="Metallo-dependent phosphatases"/>
    <property type="match status" value="1"/>
</dbReference>
<keyword evidence="3" id="KW-1185">Reference proteome</keyword>
<dbReference type="InterPro" id="IPR004843">
    <property type="entry name" value="Calcineurin-like_PHP"/>
</dbReference>
<protein>
    <submittedName>
        <fullName evidence="2">Metallophosphoesterase</fullName>
    </submittedName>
</protein>
<dbReference type="Gene3D" id="3.60.21.10">
    <property type="match status" value="1"/>
</dbReference>
<dbReference type="PANTHER" id="PTHR42850:SF4">
    <property type="entry name" value="ZINC-DEPENDENT ENDOPOLYPHOSPHATASE"/>
    <property type="match status" value="1"/>
</dbReference>
<accession>M8DA93</accession>
<dbReference type="CDD" id="cd00144">
    <property type="entry name" value="MPP_PPP_family"/>
    <property type="match status" value="1"/>
</dbReference>
<dbReference type="OrthoDB" id="384253at2"/>
<dbReference type="PATRIC" id="fig|1300222.3.peg.4994"/>
<gene>
    <name evidence="2" type="ORF">I532_23784</name>
</gene>
<dbReference type="EMBL" id="APBN01000019">
    <property type="protein sequence ID" value="EMT50227.1"/>
    <property type="molecule type" value="Genomic_DNA"/>
</dbReference>
<dbReference type="Proteomes" id="UP000012081">
    <property type="component" value="Unassembled WGS sequence"/>
</dbReference>
<dbReference type="InterPro" id="IPR029052">
    <property type="entry name" value="Metallo-depent_PP-like"/>
</dbReference>
<dbReference type="Pfam" id="PF00149">
    <property type="entry name" value="Metallophos"/>
    <property type="match status" value="1"/>
</dbReference>
<evidence type="ECO:0000313" key="3">
    <source>
        <dbReference type="Proteomes" id="UP000012081"/>
    </source>
</evidence>
<dbReference type="STRING" id="1300222.I532_23784"/>
<dbReference type="GO" id="GO:0008803">
    <property type="term" value="F:bis(5'-nucleosyl)-tetraphosphatase (symmetrical) activity"/>
    <property type="evidence" value="ECO:0007669"/>
    <property type="project" value="TreeGrafter"/>
</dbReference>
<sequence length="246" mass="28582">MRTFVISDIHGMYDEFCEMLEQISFDADSDKLILLGDYIDRGCKSKEVVQRVKALTEQQQAIAIKGNHDEMFLEFLYSGEPQKTERYLRNGGKATLESFCGTDWFQNEVTDQKLQSAREHILQHYAEEVAFLQQLPYYYETKEHIFVHAGINPAYEDWRETPPYEMIWIRDAFYHQPVKEARTVVFGHTTCSTLHEKPDVWFGERKIGIDGACVYGSQLNCLEIKPDGYAVHVVRTKNPPNLAEKQ</sequence>
<reference evidence="2 3" key="1">
    <citation type="submission" date="2013-03" db="EMBL/GenBank/DDBJ databases">
        <title>Assembly of a new bacterial strain Brevibacillus borstelensis AK1.</title>
        <authorList>
            <person name="Rajan I."/>
            <person name="PoliReddy D."/>
            <person name="Sugumar T."/>
            <person name="Rathinam K."/>
            <person name="Alqarawi S."/>
            <person name="Khalil A.B."/>
            <person name="Sivakumar N."/>
        </authorList>
    </citation>
    <scope>NUCLEOTIDE SEQUENCE [LARGE SCALE GENOMIC DNA]</scope>
    <source>
        <strain evidence="2 3">AK1</strain>
    </source>
</reference>
<dbReference type="PANTHER" id="PTHR42850">
    <property type="entry name" value="METALLOPHOSPHOESTERASE"/>
    <property type="match status" value="1"/>
</dbReference>
<dbReference type="InterPro" id="IPR006186">
    <property type="entry name" value="Ser/Thr-sp_prot-phosphatase"/>
</dbReference>
<comment type="caution">
    <text evidence="2">The sequence shown here is derived from an EMBL/GenBank/DDBJ whole genome shotgun (WGS) entry which is preliminary data.</text>
</comment>
<dbReference type="GO" id="GO:0005737">
    <property type="term" value="C:cytoplasm"/>
    <property type="evidence" value="ECO:0007669"/>
    <property type="project" value="TreeGrafter"/>
</dbReference>
<dbReference type="GO" id="GO:0110154">
    <property type="term" value="P:RNA decapping"/>
    <property type="evidence" value="ECO:0007669"/>
    <property type="project" value="TreeGrafter"/>
</dbReference>
<proteinExistence type="predicted"/>
<organism evidence="2 3">
    <name type="scientific">Brevibacillus borstelensis AK1</name>
    <dbReference type="NCBI Taxonomy" id="1300222"/>
    <lineage>
        <taxon>Bacteria</taxon>
        <taxon>Bacillati</taxon>
        <taxon>Bacillota</taxon>
        <taxon>Bacilli</taxon>
        <taxon>Bacillales</taxon>
        <taxon>Paenibacillaceae</taxon>
        <taxon>Brevibacillus</taxon>
    </lineage>
</organism>
<dbReference type="RefSeq" id="WP_003392409.1">
    <property type="nucleotide sequence ID" value="NZ_APBN01000019.1"/>
</dbReference>
<evidence type="ECO:0000313" key="2">
    <source>
        <dbReference type="EMBL" id="EMT50227.1"/>
    </source>
</evidence>
<name>M8DA93_9BACL</name>
<dbReference type="AlphaFoldDB" id="M8DA93"/>
<dbReference type="GeneID" id="89498205"/>
<dbReference type="PRINTS" id="PR00114">
    <property type="entry name" value="STPHPHTASE"/>
</dbReference>
<feature type="domain" description="Calcineurin-like phosphoesterase" evidence="1">
    <location>
        <begin position="1"/>
        <end position="189"/>
    </location>
</feature>